<dbReference type="Gene3D" id="1.10.12.10">
    <property type="entry name" value="Lyase 2-enoyl-coa Hydratase, Chain A, domain 2"/>
    <property type="match status" value="1"/>
</dbReference>
<keyword evidence="2 4" id="KW-0456">Lyase</keyword>
<dbReference type="PANTHER" id="PTHR11941:SF54">
    <property type="entry name" value="ENOYL-COA HYDRATASE, MITOCHONDRIAL"/>
    <property type="match status" value="1"/>
</dbReference>
<dbReference type="EMBL" id="RBZP01000002">
    <property type="protein sequence ID" value="RKQ35795.1"/>
    <property type="molecule type" value="Genomic_DNA"/>
</dbReference>
<dbReference type="Proteomes" id="UP000269301">
    <property type="component" value="Unassembled WGS sequence"/>
</dbReference>
<dbReference type="GO" id="GO:0006635">
    <property type="term" value="P:fatty acid beta-oxidation"/>
    <property type="evidence" value="ECO:0007669"/>
    <property type="project" value="TreeGrafter"/>
</dbReference>
<dbReference type="Pfam" id="PF00378">
    <property type="entry name" value="ECH_1"/>
    <property type="match status" value="1"/>
</dbReference>
<dbReference type="OrthoDB" id="9775794at2"/>
<dbReference type="InterPro" id="IPR029045">
    <property type="entry name" value="ClpP/crotonase-like_dom_sf"/>
</dbReference>
<dbReference type="GO" id="GO:0004300">
    <property type="term" value="F:enoyl-CoA hydratase activity"/>
    <property type="evidence" value="ECO:0007669"/>
    <property type="project" value="UniProtKB-EC"/>
</dbReference>
<dbReference type="CDD" id="cd06558">
    <property type="entry name" value="crotonase-like"/>
    <property type="match status" value="1"/>
</dbReference>
<dbReference type="RefSeq" id="WP_121203466.1">
    <property type="nucleotide sequence ID" value="NZ_RBZP01000002.1"/>
</dbReference>
<evidence type="ECO:0000256" key="2">
    <source>
        <dbReference type="ARBA" id="ARBA00023239"/>
    </source>
</evidence>
<dbReference type="AlphaFoldDB" id="A0A495A939"/>
<organism evidence="4 5">
    <name type="scientific">Oceanobacillus halophilus</name>
    <dbReference type="NCBI Taxonomy" id="930130"/>
    <lineage>
        <taxon>Bacteria</taxon>
        <taxon>Bacillati</taxon>
        <taxon>Bacillota</taxon>
        <taxon>Bacilli</taxon>
        <taxon>Bacillales</taxon>
        <taxon>Bacillaceae</taxon>
        <taxon>Oceanobacillus</taxon>
    </lineage>
</organism>
<dbReference type="FunFam" id="1.10.12.10:FF:000001">
    <property type="entry name" value="Probable enoyl-CoA hydratase, mitochondrial"/>
    <property type="match status" value="1"/>
</dbReference>
<dbReference type="PROSITE" id="PS00166">
    <property type="entry name" value="ENOYL_COA_HYDRATASE"/>
    <property type="match status" value="1"/>
</dbReference>
<evidence type="ECO:0000256" key="3">
    <source>
        <dbReference type="RuleBase" id="RU003707"/>
    </source>
</evidence>
<name>A0A495A939_9BACI</name>
<protein>
    <submittedName>
        <fullName evidence="4">Enoyl-CoA hydratase</fullName>
        <ecNumber evidence="4">4.2.1.17</ecNumber>
    </submittedName>
</protein>
<gene>
    <name evidence="4" type="ORF">D8M06_05930</name>
</gene>
<dbReference type="FunFam" id="3.90.226.10:FF:000009">
    <property type="entry name" value="Carnitinyl-CoA dehydratase"/>
    <property type="match status" value="1"/>
</dbReference>
<dbReference type="SUPFAM" id="SSF52096">
    <property type="entry name" value="ClpP/crotonase"/>
    <property type="match status" value="1"/>
</dbReference>
<keyword evidence="5" id="KW-1185">Reference proteome</keyword>
<evidence type="ECO:0000313" key="5">
    <source>
        <dbReference type="Proteomes" id="UP000269301"/>
    </source>
</evidence>
<evidence type="ECO:0000313" key="4">
    <source>
        <dbReference type="EMBL" id="RKQ35795.1"/>
    </source>
</evidence>
<evidence type="ECO:0000256" key="1">
    <source>
        <dbReference type="ARBA" id="ARBA00005254"/>
    </source>
</evidence>
<accession>A0A495A939</accession>
<dbReference type="InterPro" id="IPR014748">
    <property type="entry name" value="Enoyl-CoA_hydra_C"/>
</dbReference>
<dbReference type="PANTHER" id="PTHR11941">
    <property type="entry name" value="ENOYL-COA HYDRATASE-RELATED"/>
    <property type="match status" value="1"/>
</dbReference>
<sequence length="272" mass="30441">MKQYETLLAEQYETLLINQDEHSKGVYTITLNRPDSMNAMNTQMGLDLVNSIQELKEKDDVRVLIITASGEKSFCVGADLKERNGMTNKDWKKQHDIFENAFKEIRDFPYPVIAAINGYALGGGLEMALSCDLRYSVAHGKLGLPEAKIGIIPGVGGTQNLPRAIPVGIAKEYLFRGNQMSAERAKELGLVNDVFNQEEFKENTLSVAKEIAQNAPLSLRALKESVNNGMQTDLHTALTIEINNYYKTANSEDRQEGILAFNEKRQPNWKNN</sequence>
<dbReference type="InterPro" id="IPR018376">
    <property type="entry name" value="Enoyl-CoA_hyd/isom_CS"/>
</dbReference>
<dbReference type="InterPro" id="IPR001753">
    <property type="entry name" value="Enoyl-CoA_hydra/iso"/>
</dbReference>
<dbReference type="EC" id="4.2.1.17" evidence="4"/>
<reference evidence="4 5" key="1">
    <citation type="journal article" date="2016" name="Int. J. Syst. Evol. Microbiol.">
        <title>Oceanobacillus halophilus sp. nov., a novel moderately halophilic bacterium from a hypersaline lake.</title>
        <authorList>
            <person name="Amoozegar M.A."/>
            <person name="Bagheri M."/>
            <person name="Makhdoumi A."/>
            <person name="Nikou M.M."/>
            <person name="Fazeli S.A.S."/>
            <person name="Schumann P."/>
            <person name="Sproer C."/>
            <person name="Sanchez-Porro C."/>
            <person name="Ventosa A."/>
        </authorList>
    </citation>
    <scope>NUCLEOTIDE SEQUENCE [LARGE SCALE GENOMIC DNA]</scope>
    <source>
        <strain evidence="4 5">DSM 23996</strain>
    </source>
</reference>
<proteinExistence type="inferred from homology"/>
<dbReference type="Gene3D" id="3.90.226.10">
    <property type="entry name" value="2-enoyl-CoA Hydratase, Chain A, domain 1"/>
    <property type="match status" value="1"/>
</dbReference>
<comment type="caution">
    <text evidence="4">The sequence shown here is derived from an EMBL/GenBank/DDBJ whole genome shotgun (WGS) entry which is preliminary data.</text>
</comment>
<comment type="similarity">
    <text evidence="1 3">Belongs to the enoyl-CoA hydratase/isomerase family.</text>
</comment>